<evidence type="ECO:0000313" key="2">
    <source>
        <dbReference type="EMBL" id="MPC93876.1"/>
    </source>
</evidence>
<protein>
    <submittedName>
        <fullName evidence="2">Uncharacterized protein</fullName>
    </submittedName>
</protein>
<organism evidence="2 3">
    <name type="scientific">Portunus trituberculatus</name>
    <name type="common">Swimming crab</name>
    <name type="synonym">Neptunus trituberculatus</name>
    <dbReference type="NCBI Taxonomy" id="210409"/>
    <lineage>
        <taxon>Eukaryota</taxon>
        <taxon>Metazoa</taxon>
        <taxon>Ecdysozoa</taxon>
        <taxon>Arthropoda</taxon>
        <taxon>Crustacea</taxon>
        <taxon>Multicrustacea</taxon>
        <taxon>Malacostraca</taxon>
        <taxon>Eumalacostraca</taxon>
        <taxon>Eucarida</taxon>
        <taxon>Decapoda</taxon>
        <taxon>Pleocyemata</taxon>
        <taxon>Brachyura</taxon>
        <taxon>Eubrachyura</taxon>
        <taxon>Portunoidea</taxon>
        <taxon>Portunidae</taxon>
        <taxon>Portuninae</taxon>
        <taxon>Portunus</taxon>
    </lineage>
</organism>
<keyword evidence="3" id="KW-1185">Reference proteome</keyword>
<reference evidence="2 3" key="1">
    <citation type="submission" date="2019-05" db="EMBL/GenBank/DDBJ databases">
        <title>Another draft genome of Portunus trituberculatus and its Hox gene families provides insights of decapod evolution.</title>
        <authorList>
            <person name="Jeong J.-H."/>
            <person name="Song I."/>
            <person name="Kim S."/>
            <person name="Choi T."/>
            <person name="Kim D."/>
            <person name="Ryu S."/>
            <person name="Kim W."/>
        </authorList>
    </citation>
    <scope>NUCLEOTIDE SEQUENCE [LARGE SCALE GENOMIC DNA]</scope>
    <source>
        <tissue evidence="2">Muscle</tissue>
    </source>
</reference>
<dbReference type="AlphaFoldDB" id="A0A5B7JHZ8"/>
<sequence length="137" mass="15847">MECETAGHKRLRPNGKAEEMSKGSDEELRNQAKRTKGGENGDRTEVETCMRGEPRERRDDRDVEPQTKRHRLLFPDVCKLSYQKKVLWTMQLGCEHISFQPLLKEGKYKPYIMVGTMEAVQHLTVEGYNSVVLQLLP</sequence>
<evidence type="ECO:0000313" key="3">
    <source>
        <dbReference type="Proteomes" id="UP000324222"/>
    </source>
</evidence>
<name>A0A5B7JHZ8_PORTR</name>
<dbReference type="EMBL" id="VSRR010096434">
    <property type="protein sequence ID" value="MPC93876.1"/>
    <property type="molecule type" value="Genomic_DNA"/>
</dbReference>
<evidence type="ECO:0000256" key="1">
    <source>
        <dbReference type="SAM" id="MobiDB-lite"/>
    </source>
</evidence>
<accession>A0A5B7JHZ8</accession>
<feature type="region of interest" description="Disordered" evidence="1">
    <location>
        <begin position="1"/>
        <end position="67"/>
    </location>
</feature>
<dbReference type="Proteomes" id="UP000324222">
    <property type="component" value="Unassembled WGS sequence"/>
</dbReference>
<proteinExistence type="predicted"/>
<gene>
    <name evidence="2" type="ORF">E2C01_089021</name>
</gene>
<feature type="compositionally biased region" description="Basic and acidic residues" evidence="1">
    <location>
        <begin position="15"/>
        <end position="67"/>
    </location>
</feature>
<comment type="caution">
    <text evidence="2">The sequence shown here is derived from an EMBL/GenBank/DDBJ whole genome shotgun (WGS) entry which is preliminary data.</text>
</comment>